<accession>A0A4Q9JXR3</accession>
<keyword evidence="4 6" id="KW-1133">Transmembrane helix</keyword>
<feature type="transmembrane region" description="Helical" evidence="6">
    <location>
        <begin position="386"/>
        <end position="406"/>
    </location>
</feature>
<evidence type="ECO:0000256" key="2">
    <source>
        <dbReference type="ARBA" id="ARBA00007349"/>
    </source>
</evidence>
<name>A0A4Q9JXR3_9BACT</name>
<keyword evidence="5 6" id="KW-0472">Membrane</keyword>
<feature type="transmembrane region" description="Helical" evidence="6">
    <location>
        <begin position="220"/>
        <end position="246"/>
    </location>
</feature>
<dbReference type="NCBIfam" id="TIGR00785">
    <property type="entry name" value="dass"/>
    <property type="match status" value="1"/>
</dbReference>
<sequence>MWKLFLPIVIAIAFYFIPTPEGLSNNSWLYLSIFIGLIIGLMLEPIPPALIGVIAITLVVIFKIGPVGSDKSIISDGMAIKWGLSGFSDSVVWLIFSAFTIGLGFSKTGLGERIALYLVSKLGKSTLGLGYAICIVDFILAPFIPSNAARSGGTVYPIVTNIAPMFESYPDKNPRKIGSYLVWMGLASSCVTSSIFLTGQAPNPLALSLISKNGIEVVDWLGWFLSFLPVGIIIFILTPLLGYFIYPPEIKGSKEIAQWSNEKYKALGKMDKKQIYMIIVALIGLILWVGASFFKINATTTALIMIILMISLKIITWQDFLSNKSAWNTLIWFATLITLASGLKNMGILDFLTNNLGKHLLGFSPLFASILLLLLFSWLRYFFASGTAYVTAIIAIFASLAGQIQGANAQEVMLILALSMGFMGIITPYGTGCSPLWFGSGYVKGAKFFLLGGIFAFVYLAIYIIIGIPWIKFISSYLNFH</sequence>
<dbReference type="AlphaFoldDB" id="A0A4Q9JXR3"/>
<dbReference type="RefSeq" id="WP_131186401.1">
    <property type="nucleotide sequence ID" value="NZ_QPGR01000001.1"/>
</dbReference>
<feature type="transmembrane region" description="Helical" evidence="6">
    <location>
        <begin position="125"/>
        <end position="144"/>
    </location>
</feature>
<feature type="transmembrane region" description="Helical" evidence="6">
    <location>
        <begin position="412"/>
        <end position="437"/>
    </location>
</feature>
<dbReference type="InterPro" id="IPR030676">
    <property type="entry name" value="CitT-rel"/>
</dbReference>
<dbReference type="Proteomes" id="UP000292583">
    <property type="component" value="Unassembled WGS sequence"/>
</dbReference>
<feature type="transmembrane region" description="Helical" evidence="6">
    <location>
        <begin position="28"/>
        <end position="61"/>
    </location>
</feature>
<comment type="subcellular location">
    <subcellularLocation>
        <location evidence="1">Membrane</location>
        <topology evidence="1">Multi-pass membrane protein</topology>
    </subcellularLocation>
</comment>
<dbReference type="EMBL" id="QPGR01000001">
    <property type="protein sequence ID" value="TBR82490.1"/>
    <property type="molecule type" value="Genomic_DNA"/>
</dbReference>
<feature type="transmembrane region" description="Helical" evidence="6">
    <location>
        <begin position="329"/>
        <end position="348"/>
    </location>
</feature>
<dbReference type="GO" id="GO:0016020">
    <property type="term" value="C:membrane"/>
    <property type="evidence" value="ECO:0007669"/>
    <property type="project" value="UniProtKB-SubCell"/>
</dbReference>
<keyword evidence="3 6" id="KW-0812">Transmembrane</keyword>
<dbReference type="Pfam" id="PF00939">
    <property type="entry name" value="Na_sulph_symp"/>
    <property type="match status" value="1"/>
</dbReference>
<feature type="transmembrane region" description="Helical" evidence="6">
    <location>
        <begin position="300"/>
        <end position="317"/>
    </location>
</feature>
<feature type="transmembrane region" description="Helical" evidence="6">
    <location>
        <begin position="449"/>
        <end position="471"/>
    </location>
</feature>
<evidence type="ECO:0000313" key="8">
    <source>
        <dbReference type="Proteomes" id="UP000292583"/>
    </source>
</evidence>
<dbReference type="PANTHER" id="PTHR42826">
    <property type="entry name" value="DICARBOXYLATE TRANSPORTER 2.1, CHLOROPLASTIC"/>
    <property type="match status" value="1"/>
</dbReference>
<evidence type="ECO:0000256" key="3">
    <source>
        <dbReference type="ARBA" id="ARBA00022692"/>
    </source>
</evidence>
<organism evidence="7 8">
    <name type="scientific">Campylobacter novaezeelandiae</name>
    <dbReference type="NCBI Taxonomy" id="2267891"/>
    <lineage>
        <taxon>Bacteria</taxon>
        <taxon>Pseudomonadati</taxon>
        <taxon>Campylobacterota</taxon>
        <taxon>Epsilonproteobacteria</taxon>
        <taxon>Campylobacterales</taxon>
        <taxon>Campylobacteraceae</taxon>
        <taxon>Campylobacter</taxon>
    </lineage>
</organism>
<protein>
    <submittedName>
        <fullName evidence="7">Anion permease</fullName>
    </submittedName>
</protein>
<gene>
    <name evidence="7" type="ORF">DU473_01225</name>
</gene>
<evidence type="ECO:0000256" key="4">
    <source>
        <dbReference type="ARBA" id="ARBA00022989"/>
    </source>
</evidence>
<evidence type="ECO:0000256" key="1">
    <source>
        <dbReference type="ARBA" id="ARBA00004141"/>
    </source>
</evidence>
<evidence type="ECO:0000313" key="7">
    <source>
        <dbReference type="EMBL" id="TBR82490.1"/>
    </source>
</evidence>
<evidence type="ECO:0000256" key="6">
    <source>
        <dbReference type="SAM" id="Phobius"/>
    </source>
</evidence>
<dbReference type="OrthoDB" id="3170849at2"/>
<feature type="transmembrane region" description="Helical" evidence="6">
    <location>
        <begin position="275"/>
        <end position="294"/>
    </location>
</feature>
<evidence type="ECO:0000256" key="5">
    <source>
        <dbReference type="ARBA" id="ARBA00023136"/>
    </source>
</evidence>
<comment type="similarity">
    <text evidence="2">Belongs to the SLC13A/DASS transporter (TC 2.A.47) family. DIT1 subfamily.</text>
</comment>
<keyword evidence="8" id="KW-1185">Reference proteome</keyword>
<dbReference type="InterPro" id="IPR001898">
    <property type="entry name" value="SLC13A/DASS"/>
</dbReference>
<dbReference type="GO" id="GO:0022857">
    <property type="term" value="F:transmembrane transporter activity"/>
    <property type="evidence" value="ECO:0007669"/>
    <property type="project" value="InterPro"/>
</dbReference>
<reference evidence="7 8" key="1">
    <citation type="submission" date="2018-07" db="EMBL/GenBank/DDBJ databases">
        <title>Campylobacter zealandensis sp. nov., isolated from birds and water in New Zealand.</title>
        <authorList>
            <person name="Wilkinson D.A."/>
            <person name="Biggs P.J."/>
            <person name="French N.P."/>
            <person name="Midwinter A.C."/>
        </authorList>
    </citation>
    <scope>NUCLEOTIDE SEQUENCE [LARGE SCALE GENOMIC DNA]</scope>
    <source>
        <strain evidence="7 8">B423b</strain>
    </source>
</reference>
<feature type="transmembrane region" description="Helical" evidence="6">
    <location>
        <begin position="360"/>
        <end position="379"/>
    </location>
</feature>
<feature type="transmembrane region" description="Helical" evidence="6">
    <location>
        <begin position="180"/>
        <end position="200"/>
    </location>
</feature>
<comment type="caution">
    <text evidence="7">The sequence shown here is derived from an EMBL/GenBank/DDBJ whole genome shotgun (WGS) entry which is preliminary data.</text>
</comment>
<dbReference type="PIRSF" id="PIRSF002457">
    <property type="entry name" value="DASS"/>
    <property type="match status" value="1"/>
</dbReference>
<feature type="transmembrane region" description="Helical" evidence="6">
    <location>
        <begin position="82"/>
        <end position="105"/>
    </location>
</feature>
<proteinExistence type="inferred from homology"/>